<evidence type="ECO:0000256" key="12">
    <source>
        <dbReference type="PIRSR" id="PIRSR605959-1"/>
    </source>
</evidence>
<evidence type="ECO:0000256" key="4">
    <source>
        <dbReference type="ARBA" id="ARBA00010211"/>
    </source>
</evidence>
<dbReference type="Pfam" id="PF01557">
    <property type="entry name" value="FAA_hydrolase"/>
    <property type="match status" value="1"/>
</dbReference>
<sequence>MKIKANNPSLKSWVAVSPESDFPIQNLPFGIFKTDYLTEGAGVAIGEYILDLTYLHENGFLDGLGLPAGIFNQLYLNSFIGLGKKLTRRVRNRISELLNINNEELRDNKPARELALIPMKEAVMLMPVNIPNYTDFYSNENHAANVGAMFRDKDNALMPNWKHLPVGYHGRASSIVPSGANIHRPKGQLMPQGAEKPIFGASKRLDFELEMAFITCKENGMGNPVSTVEADEYIFGFVLFNDWSARDIQFWEYVPLGPFLAKSFASSISPWIVTADALEPYRTKGPEQEPAVLPYLQYEGHKNYDIDLEVHLQPEGSEENLICSTNFKYMYWNVNQQLAHQTINGCNLKIGDMYASGTISGPDPGSYGSMLELSWKGTKPVKLTNGAERKFLEDGDTIIMKGRCQKNGVRLGFGALRNTILPSK</sequence>
<evidence type="ECO:0000256" key="10">
    <source>
        <dbReference type="ARBA" id="ARBA00022878"/>
    </source>
</evidence>
<dbReference type="FunFam" id="3.90.850.10:FF:000004">
    <property type="entry name" value="Fumarylacetoacetase"/>
    <property type="match status" value="1"/>
</dbReference>
<accession>A0A937F700</accession>
<name>A0A937F700_9BACT</name>
<dbReference type="InterPro" id="IPR015377">
    <property type="entry name" value="Fumarylacetoacetase_N"/>
</dbReference>
<feature type="binding site" evidence="14">
    <location>
        <position position="242"/>
    </location>
    <ligand>
        <name>Ca(2+)</name>
        <dbReference type="ChEBI" id="CHEBI:29108"/>
    </ligand>
</feature>
<feature type="binding site" evidence="14">
    <location>
        <position position="135"/>
    </location>
    <ligand>
        <name>Ca(2+)</name>
        <dbReference type="ChEBI" id="CHEBI:29108"/>
    </ligand>
</feature>
<feature type="domain" description="Fumarylacetoacetase N-terminal" evidence="16">
    <location>
        <begin position="25"/>
        <end position="127"/>
    </location>
</feature>
<dbReference type="EC" id="3.7.1.2" evidence="5"/>
<evidence type="ECO:0000313" key="18">
    <source>
        <dbReference type="Proteomes" id="UP000659388"/>
    </source>
</evidence>
<dbReference type="GO" id="GO:0046872">
    <property type="term" value="F:metal ion binding"/>
    <property type="evidence" value="ECO:0007669"/>
    <property type="project" value="UniProtKB-KW"/>
</dbReference>
<keyword evidence="9 14" id="KW-0460">Magnesium</keyword>
<dbReference type="InterPro" id="IPR036462">
    <property type="entry name" value="Fumarylacetoacetase_N_sf"/>
</dbReference>
<dbReference type="GO" id="GO:0006559">
    <property type="term" value="P:L-phenylalanine catabolic process"/>
    <property type="evidence" value="ECO:0007669"/>
    <property type="project" value="UniProtKB-KW"/>
</dbReference>
<comment type="cofactor">
    <cofactor evidence="1 14">
        <name>Ca(2+)</name>
        <dbReference type="ChEBI" id="CHEBI:29108"/>
    </cofactor>
</comment>
<dbReference type="InterPro" id="IPR005959">
    <property type="entry name" value="Fumarylacetoacetase"/>
</dbReference>
<feature type="binding site" evidence="14">
    <location>
        <position position="210"/>
    </location>
    <ligand>
        <name>Ca(2+)</name>
        <dbReference type="ChEBI" id="CHEBI:29108"/>
    </ligand>
</feature>
<evidence type="ECO:0000256" key="7">
    <source>
        <dbReference type="ARBA" id="ARBA00022801"/>
    </source>
</evidence>
<comment type="pathway">
    <text evidence="3">Amino-acid degradation; L-phenylalanine degradation; acetoacetate and fumarate from L-phenylalanine: step 6/6.</text>
</comment>
<feature type="active site" description="Proton acceptor" evidence="12">
    <location>
        <position position="142"/>
    </location>
</feature>
<organism evidence="17 18">
    <name type="scientific">Fulvivirga sediminis</name>
    <dbReference type="NCBI Taxonomy" id="2803949"/>
    <lineage>
        <taxon>Bacteria</taxon>
        <taxon>Pseudomonadati</taxon>
        <taxon>Bacteroidota</taxon>
        <taxon>Cytophagia</taxon>
        <taxon>Cytophagales</taxon>
        <taxon>Fulvivirgaceae</taxon>
        <taxon>Fulvivirga</taxon>
    </lineage>
</organism>
<keyword evidence="10" id="KW-0828">Tyrosine catabolism</keyword>
<feature type="binding site" evidence="14">
    <location>
        <position position="208"/>
    </location>
    <ligand>
        <name>Ca(2+)</name>
        <dbReference type="ChEBI" id="CHEBI:29108"/>
    </ligand>
</feature>
<evidence type="ECO:0000313" key="17">
    <source>
        <dbReference type="EMBL" id="MBL3656182.1"/>
    </source>
</evidence>
<evidence type="ECO:0000256" key="8">
    <source>
        <dbReference type="ARBA" id="ARBA00022837"/>
    </source>
</evidence>
<evidence type="ECO:0000256" key="11">
    <source>
        <dbReference type="ARBA" id="ARBA00023232"/>
    </source>
</evidence>
<reference evidence="17" key="1">
    <citation type="submission" date="2021-01" db="EMBL/GenBank/DDBJ databases">
        <title>Fulvivirga kasyanovii gen. nov., sp nov., a novel member of the phylum Bacteroidetes isolated from seawater in a mussel farm.</title>
        <authorList>
            <person name="Zhao L.-H."/>
            <person name="Wang Z.-J."/>
        </authorList>
    </citation>
    <scope>NUCLEOTIDE SEQUENCE</scope>
    <source>
        <strain evidence="17">2943</strain>
    </source>
</reference>
<evidence type="ECO:0000256" key="9">
    <source>
        <dbReference type="ARBA" id="ARBA00022842"/>
    </source>
</evidence>
<evidence type="ECO:0000259" key="15">
    <source>
        <dbReference type="Pfam" id="PF01557"/>
    </source>
</evidence>
<dbReference type="AlphaFoldDB" id="A0A937F700"/>
<protein>
    <recommendedName>
        <fullName evidence="5">fumarylacetoacetase</fullName>
        <ecNumber evidence="5">3.7.1.2</ecNumber>
    </recommendedName>
</protein>
<keyword evidence="7 17" id="KW-0378">Hydrolase</keyword>
<dbReference type="EMBL" id="JAESIY010000004">
    <property type="protein sequence ID" value="MBL3656182.1"/>
    <property type="molecule type" value="Genomic_DNA"/>
</dbReference>
<keyword evidence="8 14" id="KW-0106">Calcium</keyword>
<evidence type="ECO:0000256" key="14">
    <source>
        <dbReference type="PIRSR" id="PIRSR605959-3"/>
    </source>
</evidence>
<dbReference type="RefSeq" id="WP_202243975.1">
    <property type="nucleotide sequence ID" value="NZ_JAESIY010000004.1"/>
</dbReference>
<keyword evidence="6 14" id="KW-0479">Metal-binding</keyword>
<evidence type="ECO:0000256" key="1">
    <source>
        <dbReference type="ARBA" id="ARBA00001913"/>
    </source>
</evidence>
<keyword evidence="11" id="KW-0585">Phenylalanine catabolism</keyword>
<dbReference type="GO" id="GO:0004334">
    <property type="term" value="F:fumarylacetoacetase activity"/>
    <property type="evidence" value="ECO:0007669"/>
    <property type="project" value="UniProtKB-EC"/>
</dbReference>
<dbReference type="SUPFAM" id="SSF63433">
    <property type="entry name" value="Fumarylacetoacetate hydrolase, FAH, N-terminal domain"/>
    <property type="match status" value="1"/>
</dbReference>
<dbReference type="NCBIfam" id="TIGR01266">
    <property type="entry name" value="fum_ac_acetase"/>
    <property type="match status" value="1"/>
</dbReference>
<feature type="binding site" evidence="13">
    <location>
        <position position="358"/>
    </location>
    <ligand>
        <name>substrate</name>
    </ligand>
</feature>
<comment type="caution">
    <text evidence="17">The sequence shown here is derived from an EMBL/GenBank/DDBJ whole genome shotgun (WGS) entry which is preliminary data.</text>
</comment>
<proteinExistence type="inferred from homology"/>
<comment type="cofactor">
    <cofactor evidence="2 14">
        <name>Mg(2+)</name>
        <dbReference type="ChEBI" id="CHEBI:18420"/>
    </cofactor>
</comment>
<dbReference type="InterPro" id="IPR011234">
    <property type="entry name" value="Fumarylacetoacetase-like_C"/>
</dbReference>
<feature type="binding site" evidence="14">
    <location>
        <position position="262"/>
    </location>
    <ligand>
        <name>Mg(2+)</name>
        <dbReference type="ChEBI" id="CHEBI:18420"/>
    </ligand>
</feature>
<evidence type="ECO:0000256" key="3">
    <source>
        <dbReference type="ARBA" id="ARBA00004782"/>
    </source>
</evidence>
<feature type="binding site" evidence="13">
    <location>
        <position position="151"/>
    </location>
    <ligand>
        <name>substrate</name>
    </ligand>
</feature>
<dbReference type="SUPFAM" id="SSF56529">
    <property type="entry name" value="FAH"/>
    <property type="match status" value="1"/>
</dbReference>
<dbReference type="PANTHER" id="PTHR43069">
    <property type="entry name" value="FUMARYLACETOACETASE"/>
    <property type="match status" value="1"/>
</dbReference>
<dbReference type="GO" id="GO:0006572">
    <property type="term" value="P:L-tyrosine catabolic process"/>
    <property type="evidence" value="ECO:0007669"/>
    <property type="project" value="UniProtKB-KW"/>
</dbReference>
<feature type="binding site" evidence="14">
    <location>
        <position position="266"/>
    </location>
    <ligand>
        <name>Mg(2+)</name>
        <dbReference type="ChEBI" id="CHEBI:18420"/>
    </ligand>
</feature>
<dbReference type="PANTHER" id="PTHR43069:SF2">
    <property type="entry name" value="FUMARYLACETOACETASE"/>
    <property type="match status" value="1"/>
</dbReference>
<dbReference type="Proteomes" id="UP000659388">
    <property type="component" value="Unassembled WGS sequence"/>
</dbReference>
<dbReference type="InterPro" id="IPR036663">
    <property type="entry name" value="Fumarylacetoacetase_C_sf"/>
</dbReference>
<feature type="binding site" evidence="13">
    <location>
        <position position="253"/>
    </location>
    <ligand>
        <name>substrate</name>
    </ligand>
</feature>
<comment type="similarity">
    <text evidence="4">Belongs to the FAH family.</text>
</comment>
<evidence type="ECO:0000256" key="13">
    <source>
        <dbReference type="PIRSR" id="PIRSR605959-2"/>
    </source>
</evidence>
<keyword evidence="18" id="KW-1185">Reference proteome</keyword>
<evidence type="ECO:0000256" key="2">
    <source>
        <dbReference type="ARBA" id="ARBA00001946"/>
    </source>
</evidence>
<evidence type="ECO:0000259" key="16">
    <source>
        <dbReference type="Pfam" id="PF09298"/>
    </source>
</evidence>
<dbReference type="GO" id="GO:1902000">
    <property type="term" value="P:homogentisate catabolic process"/>
    <property type="evidence" value="ECO:0007669"/>
    <property type="project" value="TreeGrafter"/>
</dbReference>
<feature type="binding site" evidence="14">
    <location>
        <position position="242"/>
    </location>
    <ligand>
        <name>Mg(2+)</name>
        <dbReference type="ChEBI" id="CHEBI:18420"/>
    </ligand>
</feature>
<feature type="binding site" evidence="13">
    <location>
        <position position="249"/>
    </location>
    <ligand>
        <name>substrate</name>
    </ligand>
</feature>
<dbReference type="Gene3D" id="3.90.850.10">
    <property type="entry name" value="Fumarylacetoacetase-like, C-terminal domain"/>
    <property type="match status" value="1"/>
</dbReference>
<evidence type="ECO:0000256" key="5">
    <source>
        <dbReference type="ARBA" id="ARBA00012094"/>
    </source>
</evidence>
<dbReference type="Gene3D" id="2.30.30.230">
    <property type="entry name" value="Fumarylacetoacetase, N-terminal domain"/>
    <property type="match status" value="1"/>
</dbReference>
<feature type="domain" description="Fumarylacetoacetase-like C-terminal" evidence="15">
    <location>
        <begin position="134"/>
        <end position="420"/>
    </location>
</feature>
<feature type="binding site" evidence="13">
    <location>
        <position position="137"/>
    </location>
    <ligand>
        <name>substrate</name>
    </ligand>
</feature>
<dbReference type="Pfam" id="PF09298">
    <property type="entry name" value="FAA_hydrolase_N"/>
    <property type="match status" value="1"/>
</dbReference>
<evidence type="ECO:0000256" key="6">
    <source>
        <dbReference type="ARBA" id="ARBA00022723"/>
    </source>
</evidence>
<gene>
    <name evidence="17" type="primary">fahA</name>
    <name evidence="17" type="ORF">JL102_08575</name>
</gene>